<accession>A0A455SJM0</accession>
<organism evidence="1">
    <name type="scientific">Thermosporothrix sp. COM3</name>
    <dbReference type="NCBI Taxonomy" id="2490863"/>
    <lineage>
        <taxon>Bacteria</taxon>
        <taxon>Bacillati</taxon>
        <taxon>Chloroflexota</taxon>
        <taxon>Ktedonobacteria</taxon>
        <taxon>Ktedonobacterales</taxon>
        <taxon>Thermosporotrichaceae</taxon>
        <taxon>Thermosporothrix</taxon>
    </lineage>
</organism>
<evidence type="ECO:0000313" key="1">
    <source>
        <dbReference type="EMBL" id="BBH85254.1"/>
    </source>
</evidence>
<proteinExistence type="predicted"/>
<reference evidence="1" key="1">
    <citation type="submission" date="2018-12" db="EMBL/GenBank/DDBJ databases">
        <title>Novel natural products biosynthetic potential of the class Ktedonobacteria.</title>
        <authorList>
            <person name="Zheng Y."/>
            <person name="Saitou A."/>
            <person name="Wang C.M."/>
            <person name="Toyoda A."/>
            <person name="Minakuchi Y."/>
            <person name="Sekiguchi Y."/>
            <person name="Ueda K."/>
            <person name="Takano H."/>
            <person name="Sakai Y."/>
            <person name="Yokota A."/>
            <person name="Yabe S."/>
        </authorList>
    </citation>
    <scope>NUCLEOTIDE SEQUENCE</scope>
    <source>
        <strain evidence="1">COM3</strain>
    </source>
</reference>
<sequence>MTHTAHSSSQLVEEIERSTPLSPALRAAFLHVSRAHFVPSYLVQEAPGVWKEQFT</sequence>
<gene>
    <name evidence="1" type="ORF">KTC_00050</name>
</gene>
<dbReference type="EMBL" id="AP019376">
    <property type="protein sequence ID" value="BBH85254.1"/>
    <property type="molecule type" value="Genomic_DNA"/>
</dbReference>
<name>A0A455SJM0_9CHLR</name>
<dbReference type="AlphaFoldDB" id="A0A455SJM0"/>
<protein>
    <submittedName>
        <fullName evidence="1">Uncharacterized protein</fullName>
    </submittedName>
</protein>